<dbReference type="HOGENOM" id="CLU_010284_1_0_5"/>
<evidence type="ECO:0000256" key="1">
    <source>
        <dbReference type="SAM" id="Phobius"/>
    </source>
</evidence>
<dbReference type="AlphaFoldDB" id="A7INW2"/>
<dbReference type="PhylomeDB" id="A7INW2"/>
<dbReference type="STRING" id="78245.Xaut_4487"/>
<reference evidence="3 4" key="1">
    <citation type="submission" date="2007-07" db="EMBL/GenBank/DDBJ databases">
        <title>Complete sequence of chromosome of Xanthobacter autotrophicus Py2.</title>
        <authorList>
            <consortium name="US DOE Joint Genome Institute"/>
            <person name="Copeland A."/>
            <person name="Lucas S."/>
            <person name="Lapidus A."/>
            <person name="Barry K."/>
            <person name="Glavina del Rio T."/>
            <person name="Hammon N."/>
            <person name="Israni S."/>
            <person name="Dalin E."/>
            <person name="Tice H."/>
            <person name="Pitluck S."/>
            <person name="Sims D."/>
            <person name="Brettin T."/>
            <person name="Bruce D."/>
            <person name="Detter J.C."/>
            <person name="Han C."/>
            <person name="Tapia R."/>
            <person name="Brainard J."/>
            <person name="Schmutz J."/>
            <person name="Larimer F."/>
            <person name="Land M."/>
            <person name="Hauser L."/>
            <person name="Kyrpides N."/>
            <person name="Kim E."/>
            <person name="Ensigns S.A."/>
            <person name="Richardson P."/>
        </authorList>
    </citation>
    <scope>NUCLEOTIDE SEQUENCE [LARGE SCALE GENOMIC DNA]</scope>
    <source>
        <strain evidence="4">ATCC BAA-1158 / Py2</strain>
    </source>
</reference>
<evidence type="ECO:0000313" key="4">
    <source>
        <dbReference type="Proteomes" id="UP000002417"/>
    </source>
</evidence>
<feature type="domain" description="Phage tail tape measure protein" evidence="2">
    <location>
        <begin position="90"/>
        <end position="277"/>
    </location>
</feature>
<evidence type="ECO:0000313" key="3">
    <source>
        <dbReference type="EMBL" id="ABS69708.1"/>
    </source>
</evidence>
<dbReference type="NCBIfam" id="TIGR01760">
    <property type="entry name" value="tape_meas_TP901"/>
    <property type="match status" value="1"/>
</dbReference>
<dbReference type="KEGG" id="xau:Xaut_4487"/>
<proteinExistence type="predicted"/>
<feature type="transmembrane region" description="Helical" evidence="1">
    <location>
        <begin position="39"/>
        <end position="61"/>
    </location>
</feature>
<name>A7INW2_XANP2</name>
<sequence length="666" mass="69687">MSGKTLDVSILVRLVDRVTGPLSVLQRKFAGLAQLSQRIGILGAAVAGISFAVPLASAAAYDQQLRDMAVTAGEFGQGAERMIRKVGRDMEQLALKTGIASKALADARGVLVSGGFDNGLVTDLMPTIGRVSKAASADPIDTAKTAGALAGPLKIAAADMEQSLAMLVVAGKLGAFEFKNMAKELPGLAAQMNNLGVTGKEAVASLGAGLQIAMKATDSPATAANNMKNFLAKLNAPETVKNFEEAGVNLPAVKADAVAKGINPVEAVIQKLMDLTKVPQKEIDAIYKRSKDAGKTDVEAAEDVKSRIEQALAGSKVGKLFGDMQALDFITPMRIYTQLYKQYTEAIKAADVGVIGRDSETQLAGLDSALKETAEISEQAGRRIGDGFAPVLLQVNKGLKAALGWMREVDEAYPSLIDYTLLGVGAFLALVVALAALGPAFAIISAGFGVLLLLWSPIGAAIMGIAALAVLVWANWSTVGPMFARMWEGIKTVFSGFVEWVAGIFTLDSKRAADGVRTMFEGLATIAGGLWDLVKVSWTGFVAWIDGWTAGAFTGAINGIKAAWQGLIDWFKSHVPSFDIQMPDWVKRLYGGQMATLPAVDAPVNPMGDGTGWSAPGFAAPTAAAGTTKVGGEIIVRAEPGTEARVQSDNPAVPMVQDRGLVLGRP</sequence>
<dbReference type="EMBL" id="CP000781">
    <property type="protein sequence ID" value="ABS69708.1"/>
    <property type="molecule type" value="Genomic_DNA"/>
</dbReference>
<feature type="transmembrane region" description="Helical" evidence="1">
    <location>
        <begin position="416"/>
        <end position="444"/>
    </location>
</feature>
<dbReference type="eggNOG" id="COG5412">
    <property type="taxonomic scope" value="Bacteria"/>
</dbReference>
<keyword evidence="4" id="KW-1185">Reference proteome</keyword>
<gene>
    <name evidence="3" type="ordered locus">Xaut_4487</name>
</gene>
<keyword evidence="1" id="KW-0812">Transmembrane</keyword>
<dbReference type="Pfam" id="PF10145">
    <property type="entry name" value="PhageMin_Tail"/>
    <property type="match status" value="1"/>
</dbReference>
<dbReference type="InterPro" id="IPR010090">
    <property type="entry name" value="Phage_tape_meas"/>
</dbReference>
<dbReference type="eggNOG" id="COG5283">
    <property type="taxonomic scope" value="Bacteria"/>
</dbReference>
<accession>A7INW2</accession>
<keyword evidence="1" id="KW-1133">Transmembrane helix</keyword>
<keyword evidence="1" id="KW-0472">Membrane</keyword>
<organism evidence="3 4">
    <name type="scientific">Xanthobacter autotrophicus (strain ATCC BAA-1158 / Py2)</name>
    <dbReference type="NCBI Taxonomy" id="78245"/>
    <lineage>
        <taxon>Bacteria</taxon>
        <taxon>Pseudomonadati</taxon>
        <taxon>Pseudomonadota</taxon>
        <taxon>Alphaproteobacteria</taxon>
        <taxon>Hyphomicrobiales</taxon>
        <taxon>Xanthobacteraceae</taxon>
        <taxon>Xanthobacter</taxon>
    </lineage>
</organism>
<dbReference type="Proteomes" id="UP000002417">
    <property type="component" value="Chromosome"/>
</dbReference>
<evidence type="ECO:0000259" key="2">
    <source>
        <dbReference type="Pfam" id="PF10145"/>
    </source>
</evidence>
<protein>
    <submittedName>
        <fullName evidence="3">Phage tail tape measure protein, TP901 family</fullName>
    </submittedName>
</protein>
<dbReference type="OrthoDB" id="8019720at2"/>
<feature type="transmembrane region" description="Helical" evidence="1">
    <location>
        <begin position="450"/>
        <end position="476"/>
    </location>
</feature>